<name>A0A1P8KC76_9BURK</name>
<keyword evidence="1" id="KW-0472">Membrane</keyword>
<sequence>MAALNNIGQAGGLLGMGAGIAAIASSAAAGTAFVMAVGGPQVAVTAGVLGLALMLREAYSNREKQHEKLIPYVWSLIDDEPPKINIHASGQSGHLDMAANHAIYLMKEADAQFEGMGRKLSLAEGKFEKFMDSYGVAIDLLIRNDPGKNKWIGAVKMEGWTAERKKAPPAQQGFYDHHVLEALESFNQAKINSEKMWAEACKQGNPIFEFMRRLSHVGNYFQCAQIINVATYTKLGSSTRWNTTDPLLQWTGTTYYRERLKKISEMKKLAEDNYAEYELFVQRNGIHY</sequence>
<evidence type="ECO:0000256" key="1">
    <source>
        <dbReference type="SAM" id="Phobius"/>
    </source>
</evidence>
<organism evidence="2 3">
    <name type="scientific">Rhodoferax saidenbachensis</name>
    <dbReference type="NCBI Taxonomy" id="1484693"/>
    <lineage>
        <taxon>Bacteria</taxon>
        <taxon>Pseudomonadati</taxon>
        <taxon>Pseudomonadota</taxon>
        <taxon>Betaproteobacteria</taxon>
        <taxon>Burkholderiales</taxon>
        <taxon>Comamonadaceae</taxon>
        <taxon>Rhodoferax</taxon>
    </lineage>
</organism>
<keyword evidence="1" id="KW-0812">Transmembrane</keyword>
<dbReference type="EMBL" id="CP019239">
    <property type="protein sequence ID" value="APW43614.1"/>
    <property type="molecule type" value="Genomic_DNA"/>
</dbReference>
<dbReference type="KEGG" id="rsb:RS694_14450"/>
<dbReference type="Proteomes" id="UP000186110">
    <property type="component" value="Chromosome"/>
</dbReference>
<feature type="transmembrane region" description="Helical" evidence="1">
    <location>
        <begin position="12"/>
        <end position="36"/>
    </location>
</feature>
<feature type="transmembrane region" description="Helical" evidence="1">
    <location>
        <begin position="42"/>
        <end position="59"/>
    </location>
</feature>
<evidence type="ECO:0000313" key="2">
    <source>
        <dbReference type="EMBL" id="APW43614.1"/>
    </source>
</evidence>
<dbReference type="STRING" id="1484693.RS694_14450"/>
<keyword evidence="1" id="KW-1133">Transmembrane helix</keyword>
<gene>
    <name evidence="2" type="ORF">RS694_14450</name>
</gene>
<reference evidence="2 3" key="1">
    <citation type="submission" date="2017-01" db="EMBL/GenBank/DDBJ databases">
        <authorList>
            <person name="Mah S.A."/>
            <person name="Swanson W.J."/>
            <person name="Moy G.W."/>
            <person name="Vacquier V.D."/>
        </authorList>
    </citation>
    <scope>NUCLEOTIDE SEQUENCE [LARGE SCALE GENOMIC DNA]</scope>
    <source>
        <strain evidence="2 3">DSM 22694</strain>
    </source>
</reference>
<accession>A0A1P8KC76</accession>
<proteinExistence type="predicted"/>
<dbReference type="RefSeq" id="WP_029709077.1">
    <property type="nucleotide sequence ID" value="NZ_CP019239.1"/>
</dbReference>
<protein>
    <submittedName>
        <fullName evidence="2">Uncharacterized protein</fullName>
    </submittedName>
</protein>
<keyword evidence="3" id="KW-1185">Reference proteome</keyword>
<dbReference type="AlphaFoldDB" id="A0A1P8KC76"/>
<evidence type="ECO:0000313" key="3">
    <source>
        <dbReference type="Proteomes" id="UP000186110"/>
    </source>
</evidence>